<dbReference type="Proteomes" id="UP000661507">
    <property type="component" value="Unassembled WGS sequence"/>
</dbReference>
<protein>
    <submittedName>
        <fullName evidence="3">Uncharacterized protein</fullName>
    </submittedName>
</protein>
<proteinExistence type="predicted"/>
<keyword evidence="1" id="KW-0472">Membrane</keyword>
<evidence type="ECO:0000313" key="4">
    <source>
        <dbReference type="Proteomes" id="UP000661507"/>
    </source>
</evidence>
<feature type="signal peptide" evidence="2">
    <location>
        <begin position="1"/>
        <end position="23"/>
    </location>
</feature>
<comment type="caution">
    <text evidence="3">The sequence shown here is derived from an EMBL/GenBank/DDBJ whole genome shotgun (WGS) entry which is preliminary data.</text>
</comment>
<feature type="transmembrane region" description="Helical" evidence="1">
    <location>
        <begin position="47"/>
        <end position="66"/>
    </location>
</feature>
<evidence type="ECO:0000256" key="1">
    <source>
        <dbReference type="SAM" id="Phobius"/>
    </source>
</evidence>
<name>A0A917NZL7_9PROT</name>
<gene>
    <name evidence="3" type="ORF">GCM10011320_59870</name>
</gene>
<keyword evidence="1" id="KW-0812">Transmembrane</keyword>
<keyword evidence="1" id="KW-1133">Transmembrane helix</keyword>
<dbReference type="AlphaFoldDB" id="A0A917NZL7"/>
<keyword evidence="4" id="KW-1185">Reference proteome</keyword>
<dbReference type="EMBL" id="BMKW01000033">
    <property type="protein sequence ID" value="GGJ44429.1"/>
    <property type="molecule type" value="Genomic_DNA"/>
</dbReference>
<keyword evidence="2" id="KW-0732">Signal</keyword>
<organism evidence="3 4">
    <name type="scientific">Neoroseomonas lacus</name>
    <dbReference type="NCBI Taxonomy" id="287609"/>
    <lineage>
        <taxon>Bacteria</taxon>
        <taxon>Pseudomonadati</taxon>
        <taxon>Pseudomonadota</taxon>
        <taxon>Alphaproteobacteria</taxon>
        <taxon>Acetobacterales</taxon>
        <taxon>Acetobacteraceae</taxon>
        <taxon>Neoroseomonas</taxon>
    </lineage>
</organism>
<sequence length="112" mass="12214">MTTILRAGLAVLAVIVASAPAEAHVKWFAPYIVGAPPQPIVATLVNTWFWIGIALVLLFFIAARLVEQSRAGEAILRGMDRITDPLWGRLDDFVRAVVAAFFVAGRRRLSDA</sequence>
<evidence type="ECO:0000313" key="3">
    <source>
        <dbReference type="EMBL" id="GGJ44429.1"/>
    </source>
</evidence>
<evidence type="ECO:0000256" key="2">
    <source>
        <dbReference type="SAM" id="SignalP"/>
    </source>
</evidence>
<accession>A0A917NZL7</accession>
<dbReference type="RefSeq" id="WP_229681696.1">
    <property type="nucleotide sequence ID" value="NZ_BMKW01000033.1"/>
</dbReference>
<reference evidence="3" key="1">
    <citation type="journal article" date="2014" name="Int. J. Syst. Evol. Microbiol.">
        <title>Complete genome sequence of Corynebacterium casei LMG S-19264T (=DSM 44701T), isolated from a smear-ripened cheese.</title>
        <authorList>
            <consortium name="US DOE Joint Genome Institute (JGI-PGF)"/>
            <person name="Walter F."/>
            <person name="Albersmeier A."/>
            <person name="Kalinowski J."/>
            <person name="Ruckert C."/>
        </authorList>
    </citation>
    <scope>NUCLEOTIDE SEQUENCE</scope>
    <source>
        <strain evidence="3">CGMCC 1.3617</strain>
    </source>
</reference>
<feature type="chain" id="PRO_5036849470" evidence="2">
    <location>
        <begin position="24"/>
        <end position="112"/>
    </location>
</feature>
<reference evidence="3" key="2">
    <citation type="submission" date="2020-09" db="EMBL/GenBank/DDBJ databases">
        <authorList>
            <person name="Sun Q."/>
            <person name="Zhou Y."/>
        </authorList>
    </citation>
    <scope>NUCLEOTIDE SEQUENCE</scope>
    <source>
        <strain evidence="3">CGMCC 1.3617</strain>
    </source>
</reference>